<dbReference type="EMBL" id="BAABHY010000006">
    <property type="protein sequence ID" value="GAA5114257.1"/>
    <property type="molecule type" value="Genomic_DNA"/>
</dbReference>
<evidence type="ECO:0000313" key="1">
    <source>
        <dbReference type="EMBL" id="GAA5114257.1"/>
    </source>
</evidence>
<comment type="caution">
    <text evidence="1">The sequence shown here is derived from an EMBL/GenBank/DDBJ whole genome shotgun (WGS) entry which is preliminary data.</text>
</comment>
<reference evidence="2" key="1">
    <citation type="journal article" date="2019" name="Int. J. Syst. Evol. Microbiol.">
        <title>The Global Catalogue of Microorganisms (GCM) 10K type strain sequencing project: providing services to taxonomists for standard genome sequencing and annotation.</title>
        <authorList>
            <consortium name="The Broad Institute Genomics Platform"/>
            <consortium name="The Broad Institute Genome Sequencing Center for Infectious Disease"/>
            <person name="Wu L."/>
            <person name="Ma J."/>
        </authorList>
    </citation>
    <scope>NUCLEOTIDE SEQUENCE [LARGE SCALE GENOMIC DNA]</scope>
    <source>
        <strain evidence="2">JCM 18050</strain>
    </source>
</reference>
<sequence length="65" mass="7376">MATIIITFAAKNRLFVIKKNIIISEQHIIETIDNEINDVRIAKIVAKFKIPFDKKYAAGTSTNIE</sequence>
<keyword evidence="2" id="KW-1185">Reference proteome</keyword>
<protein>
    <submittedName>
        <fullName evidence="1">Uncharacterized protein</fullName>
    </submittedName>
</protein>
<proteinExistence type="predicted"/>
<organism evidence="1 2">
    <name type="scientific">Orbus sasakiae</name>
    <dbReference type="NCBI Taxonomy" id="1078475"/>
    <lineage>
        <taxon>Bacteria</taxon>
        <taxon>Pseudomonadati</taxon>
        <taxon>Pseudomonadota</taxon>
        <taxon>Gammaproteobacteria</taxon>
        <taxon>Orbales</taxon>
        <taxon>Orbaceae</taxon>
        <taxon>Orbus</taxon>
    </lineage>
</organism>
<evidence type="ECO:0000313" key="2">
    <source>
        <dbReference type="Proteomes" id="UP001500171"/>
    </source>
</evidence>
<gene>
    <name evidence="1" type="ORF">GCM10023211_23610</name>
</gene>
<dbReference type="Proteomes" id="UP001500171">
    <property type="component" value="Unassembled WGS sequence"/>
</dbReference>
<accession>A0ABP9NC18</accession>
<name>A0ABP9NC18_9GAMM</name>